<accession>A0ABT7DI85</accession>
<dbReference type="PANTHER" id="PTHR11851:SF49">
    <property type="entry name" value="MITOCHONDRIAL-PROCESSING PEPTIDASE SUBUNIT ALPHA"/>
    <property type="match status" value="1"/>
</dbReference>
<dbReference type="PANTHER" id="PTHR11851">
    <property type="entry name" value="METALLOPROTEASE"/>
    <property type="match status" value="1"/>
</dbReference>
<dbReference type="Pfam" id="PF05193">
    <property type="entry name" value="Peptidase_M16_C"/>
    <property type="match status" value="1"/>
</dbReference>
<dbReference type="InterPro" id="IPR007863">
    <property type="entry name" value="Peptidase_M16_C"/>
</dbReference>
<dbReference type="InterPro" id="IPR011249">
    <property type="entry name" value="Metalloenz_LuxS/M16"/>
</dbReference>
<name>A0ABT7DI85_9ACTN</name>
<comment type="caution">
    <text evidence="4">The sequence shown here is derived from an EMBL/GenBank/DDBJ whole genome shotgun (WGS) entry which is preliminary data.</text>
</comment>
<comment type="similarity">
    <text evidence="1">Belongs to the peptidase M16 family.</text>
</comment>
<keyword evidence="5" id="KW-1185">Reference proteome</keyword>
<evidence type="ECO:0000313" key="5">
    <source>
        <dbReference type="Proteomes" id="UP001237194"/>
    </source>
</evidence>
<gene>
    <name evidence="4" type="ORF">P5W92_27860</name>
</gene>
<feature type="domain" description="Peptidase M16 N-terminal" evidence="2">
    <location>
        <begin position="23"/>
        <end position="104"/>
    </location>
</feature>
<feature type="domain" description="Peptidase M16 C-terminal" evidence="3">
    <location>
        <begin position="164"/>
        <end position="408"/>
    </location>
</feature>
<reference evidence="4 5" key="1">
    <citation type="submission" date="2023-04" db="EMBL/GenBank/DDBJ databases">
        <title>A novel species of the genus Streptomyces: Streptomyces pakalii sp. nov. isolated from a Mexican soil jungle.</title>
        <authorList>
            <person name="Chavez-Hernandez M.A."/>
            <person name="Ortiz-Alvarez J."/>
            <person name="Villa-Tanaca L."/>
            <person name="Hernandez-Rodriguez C."/>
        </authorList>
    </citation>
    <scope>NUCLEOTIDE SEQUENCE [LARGE SCALE GENOMIC DNA]</scope>
    <source>
        <strain evidence="4 5">ENCB-J15</strain>
    </source>
</reference>
<dbReference type="RefSeq" id="WP_283899235.1">
    <property type="nucleotide sequence ID" value="NZ_JARWAF010000013.1"/>
</dbReference>
<sequence length="519" mass="53007">MSVLPGGLRVCVESVPQYGRGLAALALTVAAGGDDDPAGRHGTAHLVEHLMFPRSGGGSAEPAGEGYAALVAGAGGVCNAETHRDHTVFHTTVPAESLPDALAWEARRLLGFAPTEDVIRTETDVIGEEIRGAGDAGRYWESALGALYPGSRDSFGTAAELAGITAGEVEAFFRAHYTAPRMVLSVVGDVDPARVMAVAGEVFAGVGVTRAAGELRATGEARAAEGPRAAGEPRAAAESCAAVESCAAEKSLAAREVRAAKEVGTASEIRTAVEPRTAERTPAAREIRTAPLPAARPGVAVGHPLPDPVADRPAYLAQAVLAQVLGRSRLPALARSARDGHRLTSATVTCGYHGQWLASAAPDLTLAVLGRAPGTEVGAAVGIWRSVLRAAAEGPLPEAEHRRAVNSLLVAWHRQADSLPARAVALGRDALLLPGSAGPDALPAELRRTTPAEVAAAARALLEGPVTVTELAPQAGTVPTARAGTEFARQAGTVPTARAGTEFTPQADTELAPQKGAVG</sequence>
<dbReference type="EMBL" id="JARWAF010000013">
    <property type="protein sequence ID" value="MDJ1644196.1"/>
    <property type="molecule type" value="Genomic_DNA"/>
</dbReference>
<evidence type="ECO:0000256" key="1">
    <source>
        <dbReference type="ARBA" id="ARBA00007261"/>
    </source>
</evidence>
<dbReference type="InterPro" id="IPR050361">
    <property type="entry name" value="MPP/UQCRC_Complex"/>
</dbReference>
<dbReference type="Pfam" id="PF00675">
    <property type="entry name" value="Peptidase_M16"/>
    <property type="match status" value="1"/>
</dbReference>
<evidence type="ECO:0000313" key="4">
    <source>
        <dbReference type="EMBL" id="MDJ1644196.1"/>
    </source>
</evidence>
<proteinExistence type="inferred from homology"/>
<evidence type="ECO:0000259" key="2">
    <source>
        <dbReference type="Pfam" id="PF00675"/>
    </source>
</evidence>
<dbReference type="Proteomes" id="UP001237194">
    <property type="component" value="Unassembled WGS sequence"/>
</dbReference>
<dbReference type="InterPro" id="IPR011765">
    <property type="entry name" value="Pept_M16_N"/>
</dbReference>
<organism evidence="4 5">
    <name type="scientific">Streptomyces pakalii</name>
    <dbReference type="NCBI Taxonomy" id="3036494"/>
    <lineage>
        <taxon>Bacteria</taxon>
        <taxon>Bacillati</taxon>
        <taxon>Actinomycetota</taxon>
        <taxon>Actinomycetes</taxon>
        <taxon>Kitasatosporales</taxon>
        <taxon>Streptomycetaceae</taxon>
        <taxon>Streptomyces</taxon>
    </lineage>
</organism>
<dbReference type="SUPFAM" id="SSF63411">
    <property type="entry name" value="LuxS/MPP-like metallohydrolase"/>
    <property type="match status" value="2"/>
</dbReference>
<evidence type="ECO:0000259" key="3">
    <source>
        <dbReference type="Pfam" id="PF05193"/>
    </source>
</evidence>
<protein>
    <submittedName>
        <fullName evidence="4">Insulinase family protein</fullName>
    </submittedName>
</protein>
<dbReference type="Gene3D" id="3.30.830.10">
    <property type="entry name" value="Metalloenzyme, LuxS/M16 peptidase-like"/>
    <property type="match status" value="2"/>
</dbReference>